<comment type="subcellular location">
    <subcellularLocation>
        <location evidence="1">Cell membrane</location>
        <topology evidence="1">Multi-pass membrane protein</topology>
    </subcellularLocation>
</comment>
<evidence type="ECO:0000256" key="4">
    <source>
        <dbReference type="ARBA" id="ARBA00022519"/>
    </source>
</evidence>
<gene>
    <name evidence="11" type="ORF">GCM10009809_27900</name>
</gene>
<feature type="transmembrane region" description="Helical" evidence="10">
    <location>
        <begin position="112"/>
        <end position="129"/>
    </location>
</feature>
<evidence type="ECO:0000256" key="2">
    <source>
        <dbReference type="ARBA" id="ARBA00022448"/>
    </source>
</evidence>
<comment type="caution">
    <text evidence="11">The sequence shown here is derived from an EMBL/GenBank/DDBJ whole genome shotgun (WGS) entry which is preliminary data.</text>
</comment>
<evidence type="ECO:0000313" key="11">
    <source>
        <dbReference type="EMBL" id="GAA1730777.1"/>
    </source>
</evidence>
<dbReference type="RefSeq" id="WP_344249054.1">
    <property type="nucleotide sequence ID" value="NZ_BAAAPM010000005.1"/>
</dbReference>
<sequence>MNAAGAAGGSPAGATKDAPSAAHGVARAEHEVGERIDRGVDPSTRARFGRLVSDNRVGLVLLIVVLAVVIGSARPMFWNANFVLGPMLTTVAIYTVVGLAQMTVLSVGQMNLAVGGMAATGAMASAIAFDRLGVSLPVGILVGILVGAAIGALCGVLVAKAGVNSFVVTLAMSFALLGLVPAVYAWVSTGAAISADVEGLDLLGRGRTSDLCLGDVCGPAGIPLLVILAIVVMAVVGFLFARTRFGREVLLTGSNQRAALLSAVPVDRRVISVHALSGGLAALAGIMLGASTGSFTPAIGQEFMLQSFLGPILGGTLLVGGYVSVLGTFLGITLTVLIRQGLMLFGVGIEGLNILLGSVLLLALCTDRIRTVMSQRSRLRASLAPVPVAGAAAPEGASPSTAGAER</sequence>
<dbReference type="Pfam" id="PF02653">
    <property type="entry name" value="BPD_transp_2"/>
    <property type="match status" value="1"/>
</dbReference>
<keyword evidence="4" id="KW-0997">Cell inner membrane</keyword>
<protein>
    <recommendedName>
        <fullName evidence="8">Autoinducer 2 import system permease protein LsrD</fullName>
    </recommendedName>
</protein>
<keyword evidence="5 10" id="KW-0812">Transmembrane</keyword>
<feature type="transmembrane region" description="Helical" evidence="10">
    <location>
        <begin position="166"/>
        <end position="187"/>
    </location>
</feature>
<feature type="transmembrane region" description="Helical" evidence="10">
    <location>
        <begin position="83"/>
        <end position="100"/>
    </location>
</feature>
<keyword evidence="3" id="KW-1003">Cell membrane</keyword>
<dbReference type="InterPro" id="IPR001851">
    <property type="entry name" value="ABC_transp_permease"/>
</dbReference>
<feature type="transmembrane region" description="Helical" evidence="10">
    <location>
        <begin position="308"/>
        <end position="330"/>
    </location>
</feature>
<feature type="transmembrane region" description="Helical" evidence="10">
    <location>
        <begin position="270"/>
        <end position="288"/>
    </location>
</feature>
<reference evidence="12" key="1">
    <citation type="journal article" date="2019" name="Int. J. Syst. Evol. Microbiol.">
        <title>The Global Catalogue of Microorganisms (GCM) 10K type strain sequencing project: providing services to taxonomists for standard genome sequencing and annotation.</title>
        <authorList>
            <consortium name="The Broad Institute Genomics Platform"/>
            <consortium name="The Broad Institute Genome Sequencing Center for Infectious Disease"/>
            <person name="Wu L."/>
            <person name="Ma J."/>
        </authorList>
    </citation>
    <scope>NUCLEOTIDE SEQUENCE [LARGE SCALE GENOMIC DNA]</scope>
    <source>
        <strain evidence="12">JCM 15589</strain>
    </source>
</reference>
<evidence type="ECO:0000256" key="6">
    <source>
        <dbReference type="ARBA" id="ARBA00022989"/>
    </source>
</evidence>
<evidence type="ECO:0000313" key="12">
    <source>
        <dbReference type="Proteomes" id="UP001501138"/>
    </source>
</evidence>
<evidence type="ECO:0000256" key="8">
    <source>
        <dbReference type="ARBA" id="ARBA00039381"/>
    </source>
</evidence>
<dbReference type="EMBL" id="BAAAPM010000005">
    <property type="protein sequence ID" value="GAA1730777.1"/>
    <property type="molecule type" value="Genomic_DNA"/>
</dbReference>
<accession>A0ABP4VL89</accession>
<feature type="transmembrane region" description="Helical" evidence="10">
    <location>
        <begin position="135"/>
        <end position="159"/>
    </location>
</feature>
<feature type="compositionally biased region" description="Basic and acidic residues" evidence="9">
    <location>
        <begin position="26"/>
        <end position="38"/>
    </location>
</feature>
<evidence type="ECO:0000256" key="5">
    <source>
        <dbReference type="ARBA" id="ARBA00022692"/>
    </source>
</evidence>
<dbReference type="CDD" id="cd06579">
    <property type="entry name" value="TM_PBP1_transp_AraH_like"/>
    <property type="match status" value="1"/>
</dbReference>
<feature type="compositionally biased region" description="Gly residues" evidence="9">
    <location>
        <begin position="1"/>
        <end position="11"/>
    </location>
</feature>
<feature type="transmembrane region" description="Helical" evidence="10">
    <location>
        <begin position="342"/>
        <end position="364"/>
    </location>
</feature>
<feature type="transmembrane region" description="Helical" evidence="10">
    <location>
        <begin position="220"/>
        <end position="241"/>
    </location>
</feature>
<dbReference type="PANTHER" id="PTHR32196">
    <property type="entry name" value="ABC TRANSPORTER PERMEASE PROTEIN YPHD-RELATED-RELATED"/>
    <property type="match status" value="1"/>
</dbReference>
<organism evidence="11 12">
    <name type="scientific">Isoptericola hypogeus</name>
    <dbReference type="NCBI Taxonomy" id="300179"/>
    <lineage>
        <taxon>Bacteria</taxon>
        <taxon>Bacillati</taxon>
        <taxon>Actinomycetota</taxon>
        <taxon>Actinomycetes</taxon>
        <taxon>Micrococcales</taxon>
        <taxon>Promicromonosporaceae</taxon>
        <taxon>Isoptericola</taxon>
    </lineage>
</organism>
<dbReference type="Proteomes" id="UP001501138">
    <property type="component" value="Unassembled WGS sequence"/>
</dbReference>
<evidence type="ECO:0000256" key="9">
    <source>
        <dbReference type="SAM" id="MobiDB-lite"/>
    </source>
</evidence>
<evidence type="ECO:0000256" key="3">
    <source>
        <dbReference type="ARBA" id="ARBA00022475"/>
    </source>
</evidence>
<evidence type="ECO:0000256" key="1">
    <source>
        <dbReference type="ARBA" id="ARBA00004651"/>
    </source>
</evidence>
<keyword evidence="2" id="KW-0813">Transport</keyword>
<keyword evidence="6 10" id="KW-1133">Transmembrane helix</keyword>
<evidence type="ECO:0000256" key="10">
    <source>
        <dbReference type="SAM" id="Phobius"/>
    </source>
</evidence>
<proteinExistence type="predicted"/>
<evidence type="ECO:0000256" key="7">
    <source>
        <dbReference type="ARBA" id="ARBA00023136"/>
    </source>
</evidence>
<feature type="transmembrane region" description="Helical" evidence="10">
    <location>
        <begin position="57"/>
        <end position="77"/>
    </location>
</feature>
<dbReference type="PANTHER" id="PTHR32196:SF71">
    <property type="entry name" value="AUTOINDUCER 2 IMPORT SYSTEM PERMEASE PROTEIN LSRD"/>
    <property type="match status" value="1"/>
</dbReference>
<name>A0ABP4VL89_9MICO</name>
<keyword evidence="12" id="KW-1185">Reference proteome</keyword>
<keyword evidence="7 10" id="KW-0472">Membrane</keyword>
<feature type="region of interest" description="Disordered" evidence="9">
    <location>
        <begin position="1"/>
        <end position="38"/>
    </location>
</feature>